<dbReference type="SUPFAM" id="SSF141868">
    <property type="entry name" value="EAL domain-like"/>
    <property type="match status" value="1"/>
</dbReference>
<dbReference type="Pfam" id="PF00990">
    <property type="entry name" value="GGDEF"/>
    <property type="match status" value="1"/>
</dbReference>
<keyword evidence="2" id="KW-0812">Transmembrane</keyword>
<keyword evidence="2" id="KW-1133">Transmembrane helix</keyword>
<dbReference type="NCBIfam" id="TIGR00229">
    <property type="entry name" value="sensory_box"/>
    <property type="match status" value="1"/>
</dbReference>
<dbReference type="RefSeq" id="WP_241659397.1">
    <property type="nucleotide sequence ID" value="NZ_QPJU01000005.1"/>
</dbReference>
<keyword evidence="7" id="KW-1185">Reference proteome</keyword>
<evidence type="ECO:0000259" key="4">
    <source>
        <dbReference type="PROSITE" id="PS50883"/>
    </source>
</evidence>
<dbReference type="Pfam" id="PF00563">
    <property type="entry name" value="EAL"/>
    <property type="match status" value="1"/>
</dbReference>
<comment type="caution">
    <text evidence="6">The sequence shown here is derived from an EMBL/GenBank/DDBJ whole genome shotgun (WGS) entry which is preliminary data.</text>
</comment>
<dbReference type="PANTHER" id="PTHR44757">
    <property type="entry name" value="DIGUANYLATE CYCLASE DGCP"/>
    <property type="match status" value="1"/>
</dbReference>
<feature type="transmembrane region" description="Helical" evidence="2">
    <location>
        <begin position="105"/>
        <end position="125"/>
    </location>
</feature>
<keyword evidence="2" id="KW-0472">Membrane</keyword>
<dbReference type="FunFam" id="3.30.70.270:FF:000001">
    <property type="entry name" value="Diguanylate cyclase domain protein"/>
    <property type="match status" value="1"/>
</dbReference>
<dbReference type="PROSITE" id="PS50883">
    <property type="entry name" value="EAL"/>
    <property type="match status" value="1"/>
</dbReference>
<dbReference type="Gene3D" id="3.30.70.270">
    <property type="match status" value="1"/>
</dbReference>
<name>A0A369AMT6_9BURK</name>
<dbReference type="InterPro" id="IPR000014">
    <property type="entry name" value="PAS"/>
</dbReference>
<dbReference type="InterPro" id="IPR001633">
    <property type="entry name" value="EAL_dom"/>
</dbReference>
<dbReference type="EMBL" id="QPJU01000005">
    <property type="protein sequence ID" value="RCX09507.1"/>
    <property type="molecule type" value="Genomic_DNA"/>
</dbReference>
<dbReference type="GO" id="GO:0071732">
    <property type="term" value="P:cellular response to nitric oxide"/>
    <property type="evidence" value="ECO:0007669"/>
    <property type="project" value="UniProtKB-ARBA"/>
</dbReference>
<dbReference type="InterPro" id="IPR029787">
    <property type="entry name" value="Nucleotide_cyclase"/>
</dbReference>
<dbReference type="SMART" id="SM00052">
    <property type="entry name" value="EAL"/>
    <property type="match status" value="1"/>
</dbReference>
<dbReference type="InterPro" id="IPR043128">
    <property type="entry name" value="Rev_trsase/Diguanyl_cyclase"/>
</dbReference>
<sequence length="799" mass="87729">MHEVLEGMAIVIAALVFAVGWNACRMNIQRNVLLLACGFLGVALLDAGHTLSYQGMPDFVTPNSVAKGIWFWLPARFLAAFLLLAAVLIPWRALQPGAMPKAQRWGSLALVLAGVALVYVLVIFFPDTLPLVYVPPAGLTHFKIAAEYGVVALHLLTLGVLLWRMRGPTAFDAPALFAAVGIMALGEVFFTRYVSASDQFNLLGHVYKVLGYLYLYRAIFQGTIEAPYRALAQSEQKLQTVLDAIPDLLFELTRDGRYLRAPRQREELLAVPVSEILGRKVDDVLPPPAAAAVHAALDEAHARGRSEGHQFTLQLADGEHWFELSVARVQTDDWEEPRFVLLSRDITARVQALEERRRNEERIRHLANFDVLTGLPNRKMFASRLIQALALSQRSHAHLALLHVDLDRFKTVNDSLGTDAGDALLIDIARRLQAQMRPEDTVARYGGDEFFVALPLTNAQEAAQRAEALLAELRKSSQIAGQALVVTSSIGIAMYPEDGQDMQTLMQRAEAAMDKAKALGRDHYCFFSPEMQTASAHVLRIENALRTAIAQGQLSLHFQPQWRLQDGRLVGAEALLRWTHPELGRVSPAEFIPVAEASGQIIAIGQWVLDTALAQLRRWRDAGHAELTLAVNLSLMQFRQPDLLAVVQQALARIGVPAQALELELTESIAMQEPEKAIATVQQLAAAGVQLSLDDFGTGYSSFSYLQRLQVHCLKIDHSFVSHIEAPRGLAVVRAIIDVAAGLGLQTIAEGVETPAQLAALRTLGCDMAQGYLLARPLPQAEFEALLARQASGQALIDL</sequence>
<dbReference type="CDD" id="cd00130">
    <property type="entry name" value="PAS"/>
    <property type="match status" value="1"/>
</dbReference>
<dbReference type="SUPFAM" id="SSF55785">
    <property type="entry name" value="PYP-like sensor domain (PAS domain)"/>
    <property type="match status" value="1"/>
</dbReference>
<dbReference type="InterPro" id="IPR000160">
    <property type="entry name" value="GGDEF_dom"/>
</dbReference>
<accession>A0A369AMT6</accession>
<dbReference type="PROSITE" id="PS50887">
    <property type="entry name" value="GGDEF"/>
    <property type="match status" value="1"/>
</dbReference>
<feature type="transmembrane region" description="Helical" evidence="2">
    <location>
        <begin position="175"/>
        <end position="194"/>
    </location>
</feature>
<dbReference type="InterPro" id="IPR052155">
    <property type="entry name" value="Biofilm_reg_signaling"/>
</dbReference>
<evidence type="ECO:0000259" key="3">
    <source>
        <dbReference type="PROSITE" id="PS50112"/>
    </source>
</evidence>
<feature type="transmembrane region" description="Helical" evidence="2">
    <location>
        <begin position="6"/>
        <end position="24"/>
    </location>
</feature>
<dbReference type="FunFam" id="3.20.20.450:FF:000001">
    <property type="entry name" value="Cyclic di-GMP phosphodiesterase yahA"/>
    <property type="match status" value="1"/>
</dbReference>
<dbReference type="CDD" id="cd01949">
    <property type="entry name" value="GGDEF"/>
    <property type="match status" value="1"/>
</dbReference>
<dbReference type="InterPro" id="IPR035965">
    <property type="entry name" value="PAS-like_dom_sf"/>
</dbReference>
<protein>
    <submittedName>
        <fullName evidence="6">PAS domain S-box-containing protein/diguanylate cyclase (GGDEF)-like protein</fullName>
    </submittedName>
</protein>
<dbReference type="SUPFAM" id="SSF55073">
    <property type="entry name" value="Nucleotide cyclase"/>
    <property type="match status" value="1"/>
</dbReference>
<gene>
    <name evidence="6" type="ORF">DFR45_105136</name>
</gene>
<proteinExistence type="predicted"/>
<evidence type="ECO:0000313" key="6">
    <source>
        <dbReference type="EMBL" id="RCX09507.1"/>
    </source>
</evidence>
<evidence type="ECO:0000256" key="2">
    <source>
        <dbReference type="SAM" id="Phobius"/>
    </source>
</evidence>
<dbReference type="GO" id="GO:0071111">
    <property type="term" value="F:cyclic-guanylate-specific phosphodiesterase activity"/>
    <property type="evidence" value="ECO:0007669"/>
    <property type="project" value="UniProtKB-EC"/>
</dbReference>
<dbReference type="PANTHER" id="PTHR44757:SF2">
    <property type="entry name" value="BIOFILM ARCHITECTURE MAINTENANCE PROTEIN MBAA"/>
    <property type="match status" value="1"/>
</dbReference>
<feature type="domain" description="EAL" evidence="4">
    <location>
        <begin position="538"/>
        <end position="791"/>
    </location>
</feature>
<dbReference type="AlphaFoldDB" id="A0A369AMT6"/>
<feature type="transmembrane region" description="Helical" evidence="2">
    <location>
        <begin position="145"/>
        <end position="163"/>
    </location>
</feature>
<feature type="transmembrane region" description="Helical" evidence="2">
    <location>
        <begin position="69"/>
        <end position="93"/>
    </location>
</feature>
<dbReference type="Gene3D" id="3.20.20.450">
    <property type="entry name" value="EAL domain"/>
    <property type="match status" value="1"/>
</dbReference>
<dbReference type="CDD" id="cd01948">
    <property type="entry name" value="EAL"/>
    <property type="match status" value="1"/>
</dbReference>
<organism evidence="6 7">
    <name type="scientific">Extensimonas vulgaris</name>
    <dbReference type="NCBI Taxonomy" id="1031594"/>
    <lineage>
        <taxon>Bacteria</taxon>
        <taxon>Pseudomonadati</taxon>
        <taxon>Pseudomonadota</taxon>
        <taxon>Betaproteobacteria</taxon>
        <taxon>Burkholderiales</taxon>
        <taxon>Comamonadaceae</taxon>
        <taxon>Extensimonas</taxon>
    </lineage>
</organism>
<evidence type="ECO:0000259" key="5">
    <source>
        <dbReference type="PROSITE" id="PS50887"/>
    </source>
</evidence>
<dbReference type="PROSITE" id="PS50112">
    <property type="entry name" value="PAS"/>
    <property type="match status" value="1"/>
</dbReference>
<evidence type="ECO:0000313" key="7">
    <source>
        <dbReference type="Proteomes" id="UP000252174"/>
    </source>
</evidence>
<dbReference type="Proteomes" id="UP000252174">
    <property type="component" value="Unassembled WGS sequence"/>
</dbReference>
<reference evidence="6 7" key="1">
    <citation type="submission" date="2018-07" db="EMBL/GenBank/DDBJ databases">
        <title>Genomic Encyclopedia of Type Strains, Phase IV (KMG-IV): sequencing the most valuable type-strain genomes for metagenomic binning, comparative biology and taxonomic classification.</title>
        <authorList>
            <person name="Goeker M."/>
        </authorList>
    </citation>
    <scope>NUCLEOTIDE SEQUENCE [LARGE SCALE GENOMIC DNA]</scope>
    <source>
        <strain evidence="6 7">DSM 100911</strain>
    </source>
</reference>
<dbReference type="InterPro" id="IPR013656">
    <property type="entry name" value="PAS_4"/>
</dbReference>
<dbReference type="NCBIfam" id="TIGR00254">
    <property type="entry name" value="GGDEF"/>
    <property type="match status" value="1"/>
</dbReference>
<feature type="domain" description="PAS" evidence="3">
    <location>
        <begin position="234"/>
        <end position="304"/>
    </location>
</feature>
<comment type="catalytic activity">
    <reaction evidence="1">
        <text>3',3'-c-di-GMP + H2O = 5'-phosphoguanylyl(3'-&gt;5')guanosine + H(+)</text>
        <dbReference type="Rhea" id="RHEA:24902"/>
        <dbReference type="ChEBI" id="CHEBI:15377"/>
        <dbReference type="ChEBI" id="CHEBI:15378"/>
        <dbReference type="ChEBI" id="CHEBI:58754"/>
        <dbReference type="ChEBI" id="CHEBI:58805"/>
        <dbReference type="EC" id="3.1.4.52"/>
    </reaction>
    <physiologicalReaction direction="left-to-right" evidence="1">
        <dbReference type="Rhea" id="RHEA:24903"/>
    </physiologicalReaction>
</comment>
<dbReference type="Gene3D" id="3.30.450.20">
    <property type="entry name" value="PAS domain"/>
    <property type="match status" value="1"/>
</dbReference>
<dbReference type="InterPro" id="IPR035919">
    <property type="entry name" value="EAL_sf"/>
</dbReference>
<dbReference type="Pfam" id="PF17159">
    <property type="entry name" value="MASE3"/>
    <property type="match status" value="1"/>
</dbReference>
<dbReference type="SMART" id="SM00091">
    <property type="entry name" value="PAS"/>
    <property type="match status" value="1"/>
</dbReference>
<evidence type="ECO:0000256" key="1">
    <source>
        <dbReference type="ARBA" id="ARBA00051114"/>
    </source>
</evidence>
<dbReference type="SMART" id="SM00267">
    <property type="entry name" value="GGDEF"/>
    <property type="match status" value="1"/>
</dbReference>
<feature type="domain" description="GGDEF" evidence="5">
    <location>
        <begin position="397"/>
        <end position="529"/>
    </location>
</feature>
<dbReference type="Pfam" id="PF08448">
    <property type="entry name" value="PAS_4"/>
    <property type="match status" value="1"/>
</dbReference>
<dbReference type="InterPro" id="IPR033425">
    <property type="entry name" value="MASE3"/>
</dbReference>
<feature type="transmembrane region" description="Helical" evidence="2">
    <location>
        <begin position="31"/>
        <end position="49"/>
    </location>
</feature>